<keyword evidence="2" id="KW-0732">Signal</keyword>
<organism evidence="3">
    <name type="scientific">Ixodes ricinus</name>
    <name type="common">Common tick</name>
    <name type="synonym">Acarus ricinus</name>
    <dbReference type="NCBI Taxonomy" id="34613"/>
    <lineage>
        <taxon>Eukaryota</taxon>
        <taxon>Metazoa</taxon>
        <taxon>Ecdysozoa</taxon>
        <taxon>Arthropoda</taxon>
        <taxon>Chelicerata</taxon>
        <taxon>Arachnida</taxon>
        <taxon>Acari</taxon>
        <taxon>Parasitiformes</taxon>
        <taxon>Ixodida</taxon>
        <taxon>Ixodoidea</taxon>
        <taxon>Ixodidae</taxon>
        <taxon>Ixodinae</taxon>
        <taxon>Ixodes</taxon>
    </lineage>
</organism>
<accession>A0A6B0USW4</accession>
<sequence>MMMGTMIMMTTMCLMLSHSVPGLRRLARRPRRESTHQRPNLWKSPCMCQTLPEFQKSARKSKTRENAAATKKALRSSGTPTMPRKIRAICSRIKDARATATTSRPKKNAKIDAGLARCTTARKTPDFPECAS</sequence>
<dbReference type="EMBL" id="GIFC01010305">
    <property type="protein sequence ID" value="MXU92388.1"/>
    <property type="molecule type" value="Transcribed_RNA"/>
</dbReference>
<evidence type="ECO:0000313" key="3">
    <source>
        <dbReference type="EMBL" id="MXU92388.1"/>
    </source>
</evidence>
<evidence type="ECO:0008006" key="4">
    <source>
        <dbReference type="Google" id="ProtNLM"/>
    </source>
</evidence>
<dbReference type="AlphaFoldDB" id="A0A6B0USW4"/>
<feature type="signal peptide" evidence="2">
    <location>
        <begin position="1"/>
        <end position="19"/>
    </location>
</feature>
<evidence type="ECO:0000256" key="1">
    <source>
        <dbReference type="SAM" id="MobiDB-lite"/>
    </source>
</evidence>
<feature type="region of interest" description="Disordered" evidence="1">
    <location>
        <begin position="56"/>
        <end position="83"/>
    </location>
</feature>
<reference evidence="3" key="1">
    <citation type="submission" date="2019-12" db="EMBL/GenBank/DDBJ databases">
        <title>An insight into the sialome of adult female Ixodes ricinus ticks feeding for 6 days.</title>
        <authorList>
            <person name="Perner J."/>
            <person name="Ribeiro J.M.C."/>
        </authorList>
    </citation>
    <scope>NUCLEOTIDE SEQUENCE</scope>
    <source>
        <strain evidence="3">Semi-engorged</strain>
        <tissue evidence="3">Salivary glands</tissue>
    </source>
</reference>
<evidence type="ECO:0000256" key="2">
    <source>
        <dbReference type="SAM" id="SignalP"/>
    </source>
</evidence>
<protein>
    <recommendedName>
        <fullName evidence="4">Secreted protein</fullName>
    </recommendedName>
</protein>
<feature type="chain" id="PRO_5025660956" description="Secreted protein" evidence="2">
    <location>
        <begin position="20"/>
        <end position="132"/>
    </location>
</feature>
<proteinExistence type="predicted"/>
<name>A0A6B0USW4_IXORI</name>